<dbReference type="AlphaFoldDB" id="I3ZEC2"/>
<evidence type="ECO:0000313" key="1">
    <source>
        <dbReference type="EMBL" id="AFL87590.1"/>
    </source>
</evidence>
<dbReference type="Proteomes" id="UP000006056">
    <property type="component" value="Chromosome"/>
</dbReference>
<sequence>MGEGAVLKKQLELHSKVASWYPTATEITQNQREQVLKSRQEAAAFAAQKFGKQESPWWRRLLKKAS</sequence>
<dbReference type="EMBL" id="CP003379">
    <property type="protein sequence ID" value="AFL87590.1"/>
    <property type="molecule type" value="Genomic_DNA"/>
</dbReference>
<dbReference type="HOGENOM" id="CLU_2829811_0_0_0"/>
<protein>
    <submittedName>
        <fullName evidence="1">Uncharacterized protein</fullName>
    </submittedName>
</protein>
<proteinExistence type="predicted"/>
<evidence type="ECO:0000313" key="2">
    <source>
        <dbReference type="Proteomes" id="UP000006056"/>
    </source>
</evidence>
<reference evidence="1 2" key="1">
    <citation type="submission" date="2012-06" db="EMBL/GenBank/DDBJ databases">
        <title>Complete genome of Terriglobus roseus DSM 18391.</title>
        <authorList>
            <consortium name="US DOE Joint Genome Institute (JGI-PGF)"/>
            <person name="Lucas S."/>
            <person name="Copeland A."/>
            <person name="Lapidus A."/>
            <person name="Glavina del Rio T."/>
            <person name="Dalin E."/>
            <person name="Tice H."/>
            <person name="Bruce D."/>
            <person name="Goodwin L."/>
            <person name="Pitluck S."/>
            <person name="Peters L."/>
            <person name="Mikhailova N."/>
            <person name="Munk A.C.C."/>
            <person name="Kyrpides N."/>
            <person name="Mavromatis K."/>
            <person name="Ivanova N."/>
            <person name="Brettin T."/>
            <person name="Detter J.C."/>
            <person name="Han C."/>
            <person name="Larimer F."/>
            <person name="Land M."/>
            <person name="Hauser L."/>
            <person name="Markowitz V."/>
            <person name="Cheng J.-F."/>
            <person name="Hugenholtz P."/>
            <person name="Woyke T."/>
            <person name="Wu D."/>
            <person name="Brambilla E."/>
            <person name="Klenk H.-P."/>
            <person name="Eisen J.A."/>
        </authorList>
    </citation>
    <scope>NUCLEOTIDE SEQUENCE [LARGE SCALE GENOMIC DNA]</scope>
    <source>
        <strain evidence="2">DSM 18391 / NRRL B-41598 / KBS 63</strain>
    </source>
</reference>
<gene>
    <name evidence="1" type="ordered locus">Terro_1281</name>
</gene>
<keyword evidence="2" id="KW-1185">Reference proteome</keyword>
<dbReference type="STRING" id="926566.Terro_1281"/>
<name>I3ZEC2_TERRK</name>
<organism evidence="1 2">
    <name type="scientific">Terriglobus roseus (strain DSM 18391 / NRRL B-41598 / KBS 63)</name>
    <dbReference type="NCBI Taxonomy" id="926566"/>
    <lineage>
        <taxon>Bacteria</taxon>
        <taxon>Pseudomonadati</taxon>
        <taxon>Acidobacteriota</taxon>
        <taxon>Terriglobia</taxon>
        <taxon>Terriglobales</taxon>
        <taxon>Acidobacteriaceae</taxon>
        <taxon>Terriglobus</taxon>
    </lineage>
</organism>
<dbReference type="KEGG" id="trs:Terro_1281"/>
<accession>I3ZEC2</accession>